<dbReference type="EMBL" id="KI693907">
    <property type="protein sequence ID" value="ETM41941.1"/>
    <property type="molecule type" value="Genomic_DNA"/>
</dbReference>
<feature type="region of interest" description="Disordered" evidence="1">
    <location>
        <begin position="19"/>
        <end position="40"/>
    </location>
</feature>
<evidence type="ECO:0000256" key="1">
    <source>
        <dbReference type="SAM" id="MobiDB-lite"/>
    </source>
</evidence>
<accession>W2MZZ6</accession>
<protein>
    <submittedName>
        <fullName evidence="2">Uncharacterized protein</fullName>
    </submittedName>
</protein>
<feature type="non-terminal residue" evidence="2">
    <location>
        <position position="1"/>
    </location>
</feature>
<proteinExistence type="predicted"/>
<dbReference type="AlphaFoldDB" id="W2MZZ6"/>
<sequence length="40" mass="4279">SLQHVVYASLSSQPSRFLPVGQSASLTAGGRGIHQERRAE</sequence>
<gene>
    <name evidence="2" type="ORF">L914_12328</name>
</gene>
<name>W2MZZ6_PHYNI</name>
<evidence type="ECO:0000313" key="2">
    <source>
        <dbReference type="EMBL" id="ETM41941.1"/>
    </source>
</evidence>
<dbReference type="Proteomes" id="UP000054532">
    <property type="component" value="Unassembled WGS sequence"/>
</dbReference>
<organism evidence="2">
    <name type="scientific">Phytophthora nicotianae</name>
    <name type="common">Potato buckeye rot agent</name>
    <name type="synonym">Phytophthora parasitica</name>
    <dbReference type="NCBI Taxonomy" id="4792"/>
    <lineage>
        <taxon>Eukaryota</taxon>
        <taxon>Sar</taxon>
        <taxon>Stramenopiles</taxon>
        <taxon>Oomycota</taxon>
        <taxon>Peronosporomycetes</taxon>
        <taxon>Peronosporales</taxon>
        <taxon>Peronosporaceae</taxon>
        <taxon>Phytophthora</taxon>
    </lineage>
</organism>
<reference evidence="2" key="1">
    <citation type="submission" date="2013-11" db="EMBL/GenBank/DDBJ databases">
        <title>The Genome Sequence of Phytophthora parasitica IAC_01/95.</title>
        <authorList>
            <consortium name="The Broad Institute Genomics Platform"/>
            <person name="Russ C."/>
            <person name="Tyler B."/>
            <person name="Panabieres F."/>
            <person name="Shan W."/>
            <person name="Tripathy S."/>
            <person name="Grunwald N."/>
            <person name="Machado M."/>
            <person name="Johnson C.S."/>
            <person name="Arredondo F."/>
            <person name="Hong C."/>
            <person name="Coffey M."/>
            <person name="Young S.K."/>
            <person name="Zeng Q."/>
            <person name="Gargeya S."/>
            <person name="Fitzgerald M."/>
            <person name="Abouelleil A."/>
            <person name="Alvarado L."/>
            <person name="Chapman S.B."/>
            <person name="Gainer-Dewar J."/>
            <person name="Goldberg J."/>
            <person name="Griggs A."/>
            <person name="Gujja S."/>
            <person name="Hansen M."/>
            <person name="Howarth C."/>
            <person name="Imamovic A."/>
            <person name="Ireland A."/>
            <person name="Larimer J."/>
            <person name="McCowan C."/>
            <person name="Murphy C."/>
            <person name="Pearson M."/>
            <person name="Poon T.W."/>
            <person name="Priest M."/>
            <person name="Roberts A."/>
            <person name="Saif S."/>
            <person name="Shea T."/>
            <person name="Sykes S."/>
            <person name="Wortman J."/>
            <person name="Nusbaum C."/>
            <person name="Birren B."/>
        </authorList>
    </citation>
    <scope>NUCLEOTIDE SEQUENCE [LARGE SCALE GENOMIC DNA]</scope>
    <source>
        <strain evidence="2">IAC_01/95</strain>
    </source>
</reference>